<evidence type="ECO:0000313" key="4">
    <source>
        <dbReference type="EMBL" id="KAL2820085.1"/>
    </source>
</evidence>
<feature type="domain" description="NmrA-like" evidence="3">
    <location>
        <begin position="3"/>
        <end position="249"/>
    </location>
</feature>
<dbReference type="PANTHER" id="PTHR42748">
    <property type="entry name" value="NITROGEN METABOLITE REPRESSION PROTEIN NMRA FAMILY MEMBER"/>
    <property type="match status" value="1"/>
</dbReference>
<protein>
    <recommendedName>
        <fullName evidence="3">NmrA-like domain-containing protein</fullName>
    </recommendedName>
</protein>
<evidence type="ECO:0000256" key="2">
    <source>
        <dbReference type="ARBA" id="ARBA00022857"/>
    </source>
</evidence>
<reference evidence="4 5" key="1">
    <citation type="submission" date="2024-07" db="EMBL/GenBank/DDBJ databases">
        <title>Section-level genome sequencing and comparative genomics of Aspergillus sections Usti and Cavernicolus.</title>
        <authorList>
            <consortium name="Lawrence Berkeley National Laboratory"/>
            <person name="Nybo J.L."/>
            <person name="Vesth T.C."/>
            <person name="Theobald S."/>
            <person name="Frisvad J.C."/>
            <person name="Larsen T.O."/>
            <person name="Kjaerboelling I."/>
            <person name="Rothschild-Mancinelli K."/>
            <person name="Lyhne E.K."/>
            <person name="Kogle M.E."/>
            <person name="Barry K."/>
            <person name="Clum A."/>
            <person name="Na H."/>
            <person name="Ledsgaard L."/>
            <person name="Lin J."/>
            <person name="Lipzen A."/>
            <person name="Kuo A."/>
            <person name="Riley R."/>
            <person name="Mondo S."/>
            <person name="Labutti K."/>
            <person name="Haridas S."/>
            <person name="Pangalinan J."/>
            <person name="Salamov A.A."/>
            <person name="Simmons B.A."/>
            <person name="Magnuson J.K."/>
            <person name="Chen J."/>
            <person name="Drula E."/>
            <person name="Henrissat B."/>
            <person name="Wiebenga A."/>
            <person name="Lubbers R.J."/>
            <person name="Gomes A.C."/>
            <person name="Makela M.R."/>
            <person name="Stajich J."/>
            <person name="Grigoriev I.V."/>
            <person name="Mortensen U.H."/>
            <person name="De Vries R.P."/>
            <person name="Baker S.E."/>
            <person name="Andersen M.R."/>
        </authorList>
    </citation>
    <scope>NUCLEOTIDE SEQUENCE [LARGE SCALE GENOMIC DNA]</scope>
    <source>
        <strain evidence="4 5">CBS 588.65</strain>
    </source>
</reference>
<dbReference type="InterPro" id="IPR051164">
    <property type="entry name" value="NmrA-like_oxidored"/>
</dbReference>
<gene>
    <name evidence="4" type="ORF">BJX63DRAFT_381250</name>
</gene>
<dbReference type="SUPFAM" id="SSF51735">
    <property type="entry name" value="NAD(P)-binding Rossmann-fold domains"/>
    <property type="match status" value="1"/>
</dbReference>
<dbReference type="Proteomes" id="UP001610334">
    <property type="component" value="Unassembled WGS sequence"/>
</dbReference>
<dbReference type="InterPro" id="IPR008030">
    <property type="entry name" value="NmrA-like"/>
</dbReference>
<dbReference type="Gene3D" id="3.40.50.720">
    <property type="entry name" value="NAD(P)-binding Rossmann-like Domain"/>
    <property type="match status" value="1"/>
</dbReference>
<dbReference type="Pfam" id="PF05368">
    <property type="entry name" value="NmrA"/>
    <property type="match status" value="1"/>
</dbReference>
<dbReference type="PANTHER" id="PTHR42748:SF14">
    <property type="entry name" value="SNOAL-LIKE DOMAIN-CONTAINING PROTEIN"/>
    <property type="match status" value="1"/>
</dbReference>
<dbReference type="InterPro" id="IPR036291">
    <property type="entry name" value="NAD(P)-bd_dom_sf"/>
</dbReference>
<accession>A0ABR4HX63</accession>
<keyword evidence="5" id="KW-1185">Reference proteome</keyword>
<name>A0ABR4HX63_9EURO</name>
<evidence type="ECO:0000256" key="1">
    <source>
        <dbReference type="ARBA" id="ARBA00006328"/>
    </source>
</evidence>
<comment type="similarity">
    <text evidence="1">Belongs to the NmrA-type oxidoreductase family.</text>
</comment>
<evidence type="ECO:0000313" key="5">
    <source>
        <dbReference type="Proteomes" id="UP001610334"/>
    </source>
</evidence>
<comment type="caution">
    <text evidence="4">The sequence shown here is derived from an EMBL/GenBank/DDBJ whole genome shotgun (WGS) entry which is preliminary data.</text>
</comment>
<organism evidence="4 5">
    <name type="scientific">Aspergillus granulosus</name>
    <dbReference type="NCBI Taxonomy" id="176169"/>
    <lineage>
        <taxon>Eukaryota</taxon>
        <taxon>Fungi</taxon>
        <taxon>Dikarya</taxon>
        <taxon>Ascomycota</taxon>
        <taxon>Pezizomycotina</taxon>
        <taxon>Eurotiomycetes</taxon>
        <taxon>Eurotiomycetidae</taxon>
        <taxon>Eurotiales</taxon>
        <taxon>Aspergillaceae</taxon>
        <taxon>Aspergillus</taxon>
        <taxon>Aspergillus subgen. Nidulantes</taxon>
    </lineage>
</organism>
<proteinExistence type="inferred from homology"/>
<keyword evidence="2" id="KW-0521">NADP</keyword>
<dbReference type="Gene3D" id="3.90.25.10">
    <property type="entry name" value="UDP-galactose 4-epimerase, domain 1"/>
    <property type="match status" value="1"/>
</dbReference>
<evidence type="ECO:0000259" key="3">
    <source>
        <dbReference type="Pfam" id="PF05368"/>
    </source>
</evidence>
<sequence>MREVLVIGGTGAQGLPVVKALSSSKQYSVRVLTRDAKSARAQDIAKLPHVSLVEGRQDNQKDLHRAFKGVYGAWVNTDGFTLGEKNELFYGCRAYEIARYQGVQHYVYACTDFALKHANWDENYHWGHNDAKGRVAEYILAQGQDGMKSSVLTTGPYMNMLWDGMFVPTQQPDGTFAWANPAKTGKIPLIALEDIGHYSLWLFNNLPESAGMNLKVATDEVSFADIAAVFTEVTGKKGVHQYMPLEEYLPLAEPFPGALANFAAGPNAVRDDSTMTWRQNFSVWWRYWGEGRAEPRDFTLLNKIHPGRIKSLGEWMKMAHYDGLPKNVLKGAEDLKRAAVLMQNQQTSASA</sequence>
<dbReference type="EMBL" id="JBFXLT010000008">
    <property type="protein sequence ID" value="KAL2820085.1"/>
    <property type="molecule type" value="Genomic_DNA"/>
</dbReference>